<keyword evidence="1" id="KW-0732">Signal</keyword>
<feature type="domain" description="DUF7901" evidence="2">
    <location>
        <begin position="36"/>
        <end position="198"/>
    </location>
</feature>
<accession>A0A518D3V6</accession>
<dbReference type="EMBL" id="CP036290">
    <property type="protein sequence ID" value="QDU86163.1"/>
    <property type="molecule type" value="Genomic_DNA"/>
</dbReference>
<feature type="signal peptide" evidence="1">
    <location>
        <begin position="1"/>
        <end position="29"/>
    </location>
</feature>
<dbReference type="Pfam" id="PF25470">
    <property type="entry name" value="DUF7901"/>
    <property type="match status" value="1"/>
</dbReference>
<name>A0A518D3V6_9BACT</name>
<dbReference type="AlphaFoldDB" id="A0A518D3V6"/>
<protein>
    <recommendedName>
        <fullName evidence="2">DUF7901 domain-containing protein</fullName>
    </recommendedName>
</protein>
<proteinExistence type="predicted"/>
<feature type="chain" id="PRO_5022208139" description="DUF7901 domain-containing protein" evidence="1">
    <location>
        <begin position="30"/>
        <end position="330"/>
    </location>
</feature>
<evidence type="ECO:0000259" key="2">
    <source>
        <dbReference type="Pfam" id="PF25470"/>
    </source>
</evidence>
<dbReference type="Proteomes" id="UP000319342">
    <property type="component" value="Chromosome"/>
</dbReference>
<keyword evidence="4" id="KW-1185">Reference proteome</keyword>
<sequence length="330" mass="35071" precursor="true">MRTPIKNHALVRLSSLLVLAAAFVSPARADEVFSRPPSPTGGVNASAWTTPDGSDSDMYAWEDFTLTETQTITEVRWTGGYSLGGIYGKATDFRISFFDSTSNGFYPIITGLPEHESQETVIATFHTNSNAQETPMGGGGGVTMYSYRFVLPQPVTLQGGVKYWFRVVAGQPGYPDWGWGTSDPGAHFKFNQGAAMFQSWPNNLSFSLHAKWANLGNGLAGPTSEPLLKGTGPLTPGTFSALRVTNAEPLMPAWIVAGGSEVNLPIAGGLLIPDPQIVVSVGTDATGAIVLPFKLDASTPPGFRIVAQAWVLDPSAPEWLTATNGLSGVY</sequence>
<gene>
    <name evidence="3" type="ORF">Pla163_33120</name>
</gene>
<evidence type="ECO:0000256" key="1">
    <source>
        <dbReference type="SAM" id="SignalP"/>
    </source>
</evidence>
<reference evidence="3 4" key="1">
    <citation type="submission" date="2019-02" db="EMBL/GenBank/DDBJ databases">
        <title>Deep-cultivation of Planctomycetes and their phenomic and genomic characterization uncovers novel biology.</title>
        <authorList>
            <person name="Wiegand S."/>
            <person name="Jogler M."/>
            <person name="Boedeker C."/>
            <person name="Pinto D."/>
            <person name="Vollmers J."/>
            <person name="Rivas-Marin E."/>
            <person name="Kohn T."/>
            <person name="Peeters S.H."/>
            <person name="Heuer A."/>
            <person name="Rast P."/>
            <person name="Oberbeckmann S."/>
            <person name="Bunk B."/>
            <person name="Jeske O."/>
            <person name="Meyerdierks A."/>
            <person name="Storesund J.E."/>
            <person name="Kallscheuer N."/>
            <person name="Luecker S."/>
            <person name="Lage O.M."/>
            <person name="Pohl T."/>
            <person name="Merkel B.J."/>
            <person name="Hornburger P."/>
            <person name="Mueller R.-W."/>
            <person name="Bruemmer F."/>
            <person name="Labrenz M."/>
            <person name="Spormann A.M."/>
            <person name="Op den Camp H."/>
            <person name="Overmann J."/>
            <person name="Amann R."/>
            <person name="Jetten M.S.M."/>
            <person name="Mascher T."/>
            <person name="Medema M.H."/>
            <person name="Devos D.P."/>
            <person name="Kaster A.-K."/>
            <person name="Ovreas L."/>
            <person name="Rohde M."/>
            <person name="Galperin M.Y."/>
            <person name="Jogler C."/>
        </authorList>
    </citation>
    <scope>NUCLEOTIDE SEQUENCE [LARGE SCALE GENOMIC DNA]</scope>
    <source>
        <strain evidence="3 4">Pla163</strain>
    </source>
</reference>
<evidence type="ECO:0000313" key="4">
    <source>
        <dbReference type="Proteomes" id="UP000319342"/>
    </source>
</evidence>
<organism evidence="3 4">
    <name type="scientific">Rohdeia mirabilis</name>
    <dbReference type="NCBI Taxonomy" id="2528008"/>
    <lineage>
        <taxon>Bacteria</taxon>
        <taxon>Pseudomonadati</taxon>
        <taxon>Planctomycetota</taxon>
        <taxon>Planctomycetia</taxon>
        <taxon>Planctomycetia incertae sedis</taxon>
        <taxon>Rohdeia</taxon>
    </lineage>
</organism>
<evidence type="ECO:0000313" key="3">
    <source>
        <dbReference type="EMBL" id="QDU86163.1"/>
    </source>
</evidence>
<dbReference type="OrthoDB" id="48386at2"/>
<dbReference type="InterPro" id="IPR057223">
    <property type="entry name" value="DUF7901"/>
</dbReference>
<dbReference type="RefSeq" id="WP_145190884.1">
    <property type="nucleotide sequence ID" value="NZ_CP036290.1"/>
</dbReference>